<sequence length="184" mass="20910">MVTKAIQEDGWVVCRMFKKKTQWYKTLGGSPCISSTTSIMASISSCDGGEGTLEQMMHYMGTPFRRNHLPDDDDDDDDDDERAFFKLPTLQDDESPNSLPHYQTCSRPLLMHNQEIADHPPGLLYQSVNSSPQIQDWGAPYRLMASHLNRQNETSKHNLFAGFNHNDDSGIWMTTNFGCPFDDK</sequence>
<reference evidence="1" key="2">
    <citation type="journal article" date="2024" name="Plant">
        <title>Genomic evolution and insights into agronomic trait innovations of Sesamum species.</title>
        <authorList>
            <person name="Miao H."/>
            <person name="Wang L."/>
            <person name="Qu L."/>
            <person name="Liu H."/>
            <person name="Sun Y."/>
            <person name="Le M."/>
            <person name="Wang Q."/>
            <person name="Wei S."/>
            <person name="Zheng Y."/>
            <person name="Lin W."/>
            <person name="Duan Y."/>
            <person name="Cao H."/>
            <person name="Xiong S."/>
            <person name="Wang X."/>
            <person name="Wei L."/>
            <person name="Li C."/>
            <person name="Ma Q."/>
            <person name="Ju M."/>
            <person name="Zhao R."/>
            <person name="Li G."/>
            <person name="Mu C."/>
            <person name="Tian Q."/>
            <person name="Mei H."/>
            <person name="Zhang T."/>
            <person name="Gao T."/>
            <person name="Zhang H."/>
        </authorList>
    </citation>
    <scope>NUCLEOTIDE SEQUENCE</scope>
    <source>
        <strain evidence="1">3651</strain>
    </source>
</reference>
<dbReference type="Proteomes" id="UP001293254">
    <property type="component" value="Unassembled WGS sequence"/>
</dbReference>
<evidence type="ECO:0000313" key="1">
    <source>
        <dbReference type="EMBL" id="KAK4418791.1"/>
    </source>
</evidence>
<reference evidence="1" key="1">
    <citation type="submission" date="2020-06" db="EMBL/GenBank/DDBJ databases">
        <authorList>
            <person name="Li T."/>
            <person name="Hu X."/>
            <person name="Zhang T."/>
            <person name="Song X."/>
            <person name="Zhang H."/>
            <person name="Dai N."/>
            <person name="Sheng W."/>
            <person name="Hou X."/>
            <person name="Wei L."/>
        </authorList>
    </citation>
    <scope>NUCLEOTIDE SEQUENCE</scope>
    <source>
        <strain evidence="1">3651</strain>
        <tissue evidence="1">Leaf</tissue>
    </source>
</reference>
<keyword evidence="2" id="KW-1185">Reference proteome</keyword>
<protein>
    <recommendedName>
        <fullName evidence="3">NAC domain-containing protein</fullName>
    </recommendedName>
</protein>
<accession>A0AAE2CE43</accession>
<comment type="caution">
    <text evidence="1">The sequence shown here is derived from an EMBL/GenBank/DDBJ whole genome shotgun (WGS) entry which is preliminary data.</text>
</comment>
<name>A0AAE2CE43_9LAMI</name>
<organism evidence="1 2">
    <name type="scientific">Sesamum alatum</name>
    <dbReference type="NCBI Taxonomy" id="300844"/>
    <lineage>
        <taxon>Eukaryota</taxon>
        <taxon>Viridiplantae</taxon>
        <taxon>Streptophyta</taxon>
        <taxon>Embryophyta</taxon>
        <taxon>Tracheophyta</taxon>
        <taxon>Spermatophyta</taxon>
        <taxon>Magnoliopsida</taxon>
        <taxon>eudicotyledons</taxon>
        <taxon>Gunneridae</taxon>
        <taxon>Pentapetalae</taxon>
        <taxon>asterids</taxon>
        <taxon>lamiids</taxon>
        <taxon>Lamiales</taxon>
        <taxon>Pedaliaceae</taxon>
        <taxon>Sesamum</taxon>
    </lineage>
</organism>
<evidence type="ECO:0008006" key="3">
    <source>
        <dbReference type="Google" id="ProtNLM"/>
    </source>
</evidence>
<dbReference type="EMBL" id="JACGWO010000009">
    <property type="protein sequence ID" value="KAK4418791.1"/>
    <property type="molecule type" value="Genomic_DNA"/>
</dbReference>
<gene>
    <name evidence="1" type="ORF">Salat_2291900</name>
</gene>
<evidence type="ECO:0000313" key="2">
    <source>
        <dbReference type="Proteomes" id="UP001293254"/>
    </source>
</evidence>
<dbReference type="AlphaFoldDB" id="A0AAE2CE43"/>
<proteinExistence type="predicted"/>